<feature type="transmembrane region" description="Helical" evidence="2">
    <location>
        <begin position="141"/>
        <end position="162"/>
    </location>
</feature>
<dbReference type="PANTHER" id="PTHR11360">
    <property type="entry name" value="MONOCARBOXYLATE TRANSPORTER"/>
    <property type="match status" value="1"/>
</dbReference>
<comment type="caution">
    <text evidence="4">The sequence shown here is derived from an EMBL/GenBank/DDBJ whole genome shotgun (WGS) entry which is preliminary data.</text>
</comment>
<accession>A0AAD9L248</accession>
<feature type="transmembrane region" description="Helical" evidence="2">
    <location>
        <begin position="332"/>
        <end position="350"/>
    </location>
</feature>
<feature type="domain" description="Major facilitator superfamily (MFS) profile" evidence="3">
    <location>
        <begin position="262"/>
        <end position="503"/>
    </location>
</feature>
<evidence type="ECO:0000313" key="5">
    <source>
        <dbReference type="Proteomes" id="UP001209878"/>
    </source>
</evidence>
<feature type="transmembrane region" description="Helical" evidence="2">
    <location>
        <begin position="298"/>
        <end position="320"/>
    </location>
</feature>
<organism evidence="4 5">
    <name type="scientific">Ridgeia piscesae</name>
    <name type="common">Tubeworm</name>
    <dbReference type="NCBI Taxonomy" id="27915"/>
    <lineage>
        <taxon>Eukaryota</taxon>
        <taxon>Metazoa</taxon>
        <taxon>Spiralia</taxon>
        <taxon>Lophotrochozoa</taxon>
        <taxon>Annelida</taxon>
        <taxon>Polychaeta</taxon>
        <taxon>Sedentaria</taxon>
        <taxon>Canalipalpata</taxon>
        <taxon>Sabellida</taxon>
        <taxon>Siboglinidae</taxon>
        <taxon>Ridgeia</taxon>
    </lineage>
</organism>
<dbReference type="AlphaFoldDB" id="A0AAD9L248"/>
<evidence type="ECO:0000256" key="2">
    <source>
        <dbReference type="SAM" id="Phobius"/>
    </source>
</evidence>
<evidence type="ECO:0000256" key="1">
    <source>
        <dbReference type="ARBA" id="ARBA00004141"/>
    </source>
</evidence>
<dbReference type="Pfam" id="PF07690">
    <property type="entry name" value="MFS_1"/>
    <property type="match status" value="1"/>
</dbReference>
<feature type="transmembrane region" description="Helical" evidence="2">
    <location>
        <begin position="446"/>
        <end position="466"/>
    </location>
</feature>
<dbReference type="PROSITE" id="PS50850">
    <property type="entry name" value="MFS"/>
    <property type="match status" value="1"/>
</dbReference>
<dbReference type="GO" id="GO:0016020">
    <property type="term" value="C:membrane"/>
    <property type="evidence" value="ECO:0007669"/>
    <property type="project" value="UniProtKB-SubCell"/>
</dbReference>
<dbReference type="PANTHER" id="PTHR11360:SF306">
    <property type="entry name" value="RE01051P"/>
    <property type="match status" value="1"/>
</dbReference>
<dbReference type="Proteomes" id="UP001209878">
    <property type="component" value="Unassembled WGS sequence"/>
</dbReference>
<feature type="transmembrane region" description="Helical" evidence="2">
    <location>
        <begin position="387"/>
        <end position="408"/>
    </location>
</feature>
<keyword evidence="5" id="KW-1185">Reference proteome</keyword>
<dbReference type="Gene3D" id="1.20.1250.20">
    <property type="entry name" value="MFS general substrate transporter like domains"/>
    <property type="match status" value="2"/>
</dbReference>
<sequence>MDVGETRERETASEEEVVIEPLENRKRAMDGGWGWMCVFGCTLAFFLIGGYGRSYGLIYLQLRKHFNSSAALTAWVGGGSVALSMGCSFGGSLVFSPSLVVVCEYFEKRRGIAVGIATAGASAGGILGPPLMTYLFERYGFFSGLLVVGAIMYNCCVSGALYRPLVDNFPDHMTSYRLKLSPECGEKTGGHDGRGDAKISYGNHLGGAEKENVPLTGPKSGIDSTNEAGQRIRNRLSWLNRAVGTVRAFGRTLDVSLWSDLRFSLFALSQTMFAMSFSPVFMFAPAVSKNIGLSEKQAAFVLSALSLGDFIGRLVSGFFFDLPLVRRQLHRLFSASMLFVAFAILAWPFVTSFTVAIFNATVFGFFMGVVTCQKTSMLCELLGADRLSSSLGMLVSAQGVGVLVGPFLSGNYLKMDVGENRERETASEEKVDIEPLENRKRAIDGGWGWMCVFGCTLMFFLIGFYGRSYGLIYLQLRKHFNSSAALTAWVGGGSVALSMGCSK</sequence>
<feature type="transmembrane region" description="Helical" evidence="2">
    <location>
        <begin position="72"/>
        <end position="100"/>
    </location>
</feature>
<dbReference type="SUPFAM" id="SSF103473">
    <property type="entry name" value="MFS general substrate transporter"/>
    <property type="match status" value="1"/>
</dbReference>
<name>A0AAD9L248_RIDPI</name>
<proteinExistence type="predicted"/>
<comment type="subcellular location">
    <subcellularLocation>
        <location evidence="1">Membrane</location>
        <topology evidence="1">Multi-pass membrane protein</topology>
    </subcellularLocation>
</comment>
<feature type="transmembrane region" description="Helical" evidence="2">
    <location>
        <begin position="33"/>
        <end position="52"/>
    </location>
</feature>
<evidence type="ECO:0000313" key="4">
    <source>
        <dbReference type="EMBL" id="KAK2181984.1"/>
    </source>
</evidence>
<dbReference type="InterPro" id="IPR011701">
    <property type="entry name" value="MFS"/>
</dbReference>
<dbReference type="GO" id="GO:0022857">
    <property type="term" value="F:transmembrane transporter activity"/>
    <property type="evidence" value="ECO:0007669"/>
    <property type="project" value="InterPro"/>
</dbReference>
<reference evidence="4" key="1">
    <citation type="journal article" date="2023" name="Mol. Biol. Evol.">
        <title>Third-Generation Sequencing Reveals the Adaptive Role of the Epigenome in Three Deep-Sea Polychaetes.</title>
        <authorList>
            <person name="Perez M."/>
            <person name="Aroh O."/>
            <person name="Sun Y."/>
            <person name="Lan Y."/>
            <person name="Juniper S.K."/>
            <person name="Young C.R."/>
            <person name="Angers B."/>
            <person name="Qian P.Y."/>
        </authorList>
    </citation>
    <scope>NUCLEOTIDE SEQUENCE</scope>
    <source>
        <strain evidence="4">R07B-5</strain>
    </source>
</reference>
<evidence type="ECO:0000259" key="3">
    <source>
        <dbReference type="PROSITE" id="PS50850"/>
    </source>
</evidence>
<feature type="transmembrane region" description="Helical" evidence="2">
    <location>
        <begin position="265"/>
        <end position="286"/>
    </location>
</feature>
<keyword evidence="2" id="KW-1133">Transmembrane helix</keyword>
<dbReference type="InterPro" id="IPR036259">
    <property type="entry name" value="MFS_trans_sf"/>
</dbReference>
<dbReference type="EMBL" id="JAODUO010000371">
    <property type="protein sequence ID" value="KAK2181984.1"/>
    <property type="molecule type" value="Genomic_DNA"/>
</dbReference>
<dbReference type="InterPro" id="IPR050327">
    <property type="entry name" value="Proton-linked_MCT"/>
</dbReference>
<protein>
    <recommendedName>
        <fullName evidence="3">Major facilitator superfamily (MFS) profile domain-containing protein</fullName>
    </recommendedName>
</protein>
<dbReference type="InterPro" id="IPR020846">
    <property type="entry name" value="MFS_dom"/>
</dbReference>
<feature type="transmembrane region" description="Helical" evidence="2">
    <location>
        <begin position="112"/>
        <end position="135"/>
    </location>
</feature>
<keyword evidence="2" id="KW-0472">Membrane</keyword>
<keyword evidence="2" id="KW-0812">Transmembrane</keyword>
<gene>
    <name evidence="4" type="ORF">NP493_372g02001</name>
</gene>